<dbReference type="SUPFAM" id="SSF53335">
    <property type="entry name" value="S-adenosyl-L-methionine-dependent methyltransferases"/>
    <property type="match status" value="1"/>
</dbReference>
<organism evidence="2 3">
    <name type="scientific">Rhodohalobacter mucosus</name>
    <dbReference type="NCBI Taxonomy" id="2079485"/>
    <lineage>
        <taxon>Bacteria</taxon>
        <taxon>Pseudomonadati</taxon>
        <taxon>Balneolota</taxon>
        <taxon>Balneolia</taxon>
        <taxon>Balneolales</taxon>
        <taxon>Balneolaceae</taxon>
        <taxon>Rhodohalobacter</taxon>
    </lineage>
</organism>
<protein>
    <submittedName>
        <fullName evidence="2">Class I SAM-dependent methyltransferase</fullName>
    </submittedName>
</protein>
<keyword evidence="2" id="KW-0808">Transferase</keyword>
<dbReference type="GO" id="GO:0008168">
    <property type="term" value="F:methyltransferase activity"/>
    <property type="evidence" value="ECO:0007669"/>
    <property type="project" value="UniProtKB-KW"/>
</dbReference>
<accession>A0A316TTI6</accession>
<dbReference type="EMBL" id="QGGB01000005">
    <property type="protein sequence ID" value="PWN07168.1"/>
    <property type="molecule type" value="Genomic_DNA"/>
</dbReference>
<dbReference type="GO" id="GO:0032259">
    <property type="term" value="P:methylation"/>
    <property type="evidence" value="ECO:0007669"/>
    <property type="project" value="UniProtKB-KW"/>
</dbReference>
<keyword evidence="3" id="KW-1185">Reference proteome</keyword>
<dbReference type="AlphaFoldDB" id="A0A316TTI6"/>
<reference evidence="2 3" key="1">
    <citation type="submission" date="2018-05" db="EMBL/GenBank/DDBJ databases">
        <title>Rhodohalobacter halophilus gen. nov., sp. nov., a moderately halophilic member of the family Balneolaceae.</title>
        <authorList>
            <person name="Liu Z.-W."/>
        </authorList>
    </citation>
    <scope>NUCLEOTIDE SEQUENCE [LARGE SCALE GENOMIC DNA]</scope>
    <source>
        <strain evidence="2 3">8A47</strain>
    </source>
</reference>
<keyword evidence="2" id="KW-0489">Methyltransferase</keyword>
<dbReference type="Pfam" id="PF13649">
    <property type="entry name" value="Methyltransf_25"/>
    <property type="match status" value="1"/>
</dbReference>
<comment type="caution">
    <text evidence="2">The sequence shown here is derived from an EMBL/GenBank/DDBJ whole genome shotgun (WGS) entry which is preliminary data.</text>
</comment>
<feature type="domain" description="Methyltransferase" evidence="1">
    <location>
        <begin position="47"/>
        <end position="143"/>
    </location>
</feature>
<dbReference type="Proteomes" id="UP000245533">
    <property type="component" value="Unassembled WGS sequence"/>
</dbReference>
<dbReference type="InterPro" id="IPR041698">
    <property type="entry name" value="Methyltransf_25"/>
</dbReference>
<evidence type="ECO:0000313" key="3">
    <source>
        <dbReference type="Proteomes" id="UP000245533"/>
    </source>
</evidence>
<gene>
    <name evidence="2" type="ORF">DDZ15_07260</name>
</gene>
<sequence length="257" mass="30454">MDKSPQEENYSVLAEIYDDVMGDVDYETWTDYIDDIIVEHNPESVDILELACGTGTMALSLEELDCYTITATDASPEMIRVAQQKAERMKSDIEFRTMNFLDLQFEKTFDVVYMVFDSLNYLHTEEEILELHRQVRDVLKPDGIFIYDFTTPRNSRKAIHFLNHEEKVVNRNYRYRRTSRYDEDAGIHTNCFIIEQTDPHTKKTLQTFQEEHRQKIYTQREIETMIKKTDFKIVMAYDGFELKPAHSRSLRITMVLK</sequence>
<dbReference type="InterPro" id="IPR029063">
    <property type="entry name" value="SAM-dependent_MTases_sf"/>
</dbReference>
<dbReference type="OrthoDB" id="9811589at2"/>
<evidence type="ECO:0000313" key="2">
    <source>
        <dbReference type="EMBL" id="PWN07168.1"/>
    </source>
</evidence>
<name>A0A316TTI6_9BACT</name>
<proteinExistence type="predicted"/>
<dbReference type="Gene3D" id="3.40.50.150">
    <property type="entry name" value="Vaccinia Virus protein VP39"/>
    <property type="match status" value="1"/>
</dbReference>
<dbReference type="Gene3D" id="2.20.25.110">
    <property type="entry name" value="S-adenosyl-L-methionine-dependent methyltransferases"/>
    <property type="match status" value="1"/>
</dbReference>
<dbReference type="InterPro" id="IPR050508">
    <property type="entry name" value="Methyltransf_Superfamily"/>
</dbReference>
<evidence type="ECO:0000259" key="1">
    <source>
        <dbReference type="Pfam" id="PF13649"/>
    </source>
</evidence>
<dbReference type="PANTHER" id="PTHR42912">
    <property type="entry name" value="METHYLTRANSFERASE"/>
    <property type="match status" value="1"/>
</dbReference>
<dbReference type="CDD" id="cd02440">
    <property type="entry name" value="AdoMet_MTases"/>
    <property type="match status" value="1"/>
</dbReference>